<dbReference type="InterPro" id="IPR005474">
    <property type="entry name" value="Transketolase_N"/>
</dbReference>
<dbReference type="Gene3D" id="3.40.50.970">
    <property type="match status" value="1"/>
</dbReference>
<reference evidence="2 3" key="1">
    <citation type="submission" date="2017-11" db="EMBL/GenBank/DDBJ databases">
        <title>Draft genome sequence of magnetotactic bacterium Magnetospirillum kuznetsovii LBB-42.</title>
        <authorList>
            <person name="Grouzdev D.S."/>
            <person name="Rysina M.S."/>
            <person name="Baslerov R.V."/>
            <person name="Koziaeva V."/>
        </authorList>
    </citation>
    <scope>NUCLEOTIDE SEQUENCE [LARGE SCALE GENOMIC DNA]</scope>
    <source>
        <strain evidence="2 3">LBB-42</strain>
    </source>
</reference>
<protein>
    <submittedName>
        <fullName evidence="2">Transketolase</fullName>
    </submittedName>
</protein>
<dbReference type="PANTHER" id="PTHR47514">
    <property type="entry name" value="TRANSKETOLASE N-TERMINAL SECTION-RELATED"/>
    <property type="match status" value="1"/>
</dbReference>
<dbReference type="AlphaFoldDB" id="A0A364P3T0"/>
<sequence>MVHKAAASHIGACLSMADILAVLYGRVLRIDPQRPHWPDRDRYLLSKGHAAAIVYSALAERGFFPSEWLEQYCQDDGPLPGHISHVGVPGVEVSTGSLGHALPIAVGMALAAKQDGADWKVYVQMSDGECDEGSVWEAILFAAQAGLDNLVVVVDYNKIQSLDRVANVSELEPFADKWRAFRWSVVEVDGHDHDALTQALTSPPARQGRPSVIIAHTVKGKGVSFMEDTVAWHYRSPDADQLAKAVAELSA</sequence>
<evidence type="ECO:0000313" key="3">
    <source>
        <dbReference type="Proteomes" id="UP000251075"/>
    </source>
</evidence>
<evidence type="ECO:0000313" key="2">
    <source>
        <dbReference type="EMBL" id="RAU23983.1"/>
    </source>
</evidence>
<dbReference type="Proteomes" id="UP000251075">
    <property type="component" value="Unassembled WGS sequence"/>
</dbReference>
<comment type="caution">
    <text evidence="2">The sequence shown here is derived from an EMBL/GenBank/DDBJ whole genome shotgun (WGS) entry which is preliminary data.</text>
</comment>
<gene>
    <name evidence="2" type="ORF">CU669_00330</name>
</gene>
<proteinExistence type="predicted"/>
<dbReference type="OrthoDB" id="8732661at2"/>
<dbReference type="SUPFAM" id="SSF52518">
    <property type="entry name" value="Thiamin diphosphate-binding fold (THDP-binding)"/>
    <property type="match status" value="1"/>
</dbReference>
<dbReference type="InterPro" id="IPR029061">
    <property type="entry name" value="THDP-binding"/>
</dbReference>
<dbReference type="CDD" id="cd02012">
    <property type="entry name" value="TPP_TK"/>
    <property type="match status" value="1"/>
</dbReference>
<organism evidence="2 3">
    <name type="scientific">Paramagnetospirillum kuznetsovii</name>
    <dbReference type="NCBI Taxonomy" id="2053833"/>
    <lineage>
        <taxon>Bacteria</taxon>
        <taxon>Pseudomonadati</taxon>
        <taxon>Pseudomonadota</taxon>
        <taxon>Alphaproteobacteria</taxon>
        <taxon>Rhodospirillales</taxon>
        <taxon>Magnetospirillaceae</taxon>
        <taxon>Paramagnetospirillum</taxon>
    </lineage>
</organism>
<dbReference type="PANTHER" id="PTHR47514:SF2">
    <property type="entry name" value="TRANSKETOLASE"/>
    <property type="match status" value="1"/>
</dbReference>
<keyword evidence="3" id="KW-1185">Reference proteome</keyword>
<dbReference type="EMBL" id="PGTO01000001">
    <property type="protein sequence ID" value="RAU23983.1"/>
    <property type="molecule type" value="Genomic_DNA"/>
</dbReference>
<evidence type="ECO:0000259" key="1">
    <source>
        <dbReference type="Pfam" id="PF00456"/>
    </source>
</evidence>
<dbReference type="Pfam" id="PF00456">
    <property type="entry name" value="Transketolase_N"/>
    <property type="match status" value="1"/>
</dbReference>
<name>A0A364P3T0_9PROT</name>
<accession>A0A364P3T0</accession>
<feature type="domain" description="Transketolase N-terminal" evidence="1">
    <location>
        <begin position="2"/>
        <end position="244"/>
    </location>
</feature>